<dbReference type="PROSITE" id="PS51898">
    <property type="entry name" value="TYR_RECOMBINASE"/>
    <property type="match status" value="1"/>
</dbReference>
<dbReference type="PANTHER" id="PTHR30349">
    <property type="entry name" value="PHAGE INTEGRASE-RELATED"/>
    <property type="match status" value="1"/>
</dbReference>
<dbReference type="CDD" id="cd00796">
    <property type="entry name" value="INT_Rci_Hp1_C"/>
    <property type="match status" value="1"/>
</dbReference>
<keyword evidence="2 4" id="KW-0238">DNA-binding</keyword>
<gene>
    <name evidence="8" type="ORF">A6A04_10175</name>
</gene>
<feature type="domain" description="Core-binding (CB)" evidence="7">
    <location>
        <begin position="68"/>
        <end position="148"/>
    </location>
</feature>
<dbReference type="Pfam" id="PF00589">
    <property type="entry name" value="Phage_integrase"/>
    <property type="match status" value="1"/>
</dbReference>
<keyword evidence="9" id="KW-1185">Reference proteome</keyword>
<protein>
    <recommendedName>
        <fullName evidence="10">Integrase</fullName>
    </recommendedName>
</protein>
<proteinExistence type="predicted"/>
<dbReference type="InterPro" id="IPR002104">
    <property type="entry name" value="Integrase_catalytic"/>
</dbReference>
<dbReference type="GO" id="GO:0003677">
    <property type="term" value="F:DNA binding"/>
    <property type="evidence" value="ECO:0007669"/>
    <property type="project" value="UniProtKB-UniRule"/>
</dbReference>
<evidence type="ECO:0008006" key="10">
    <source>
        <dbReference type="Google" id="ProtNLM"/>
    </source>
</evidence>
<feature type="region of interest" description="Disordered" evidence="5">
    <location>
        <begin position="167"/>
        <end position="187"/>
    </location>
</feature>
<evidence type="ECO:0000256" key="3">
    <source>
        <dbReference type="ARBA" id="ARBA00023172"/>
    </source>
</evidence>
<dbReference type="InterPro" id="IPR010998">
    <property type="entry name" value="Integrase_recombinase_N"/>
</dbReference>
<dbReference type="GO" id="GO:0015074">
    <property type="term" value="P:DNA integration"/>
    <property type="evidence" value="ECO:0007669"/>
    <property type="project" value="UniProtKB-KW"/>
</dbReference>
<name>A0A178M461_9PROT</name>
<evidence type="ECO:0000256" key="1">
    <source>
        <dbReference type="ARBA" id="ARBA00022908"/>
    </source>
</evidence>
<evidence type="ECO:0000313" key="8">
    <source>
        <dbReference type="EMBL" id="OAN43050.1"/>
    </source>
</evidence>
<evidence type="ECO:0000256" key="5">
    <source>
        <dbReference type="SAM" id="MobiDB-lite"/>
    </source>
</evidence>
<evidence type="ECO:0000259" key="7">
    <source>
        <dbReference type="PROSITE" id="PS51900"/>
    </source>
</evidence>
<dbReference type="InterPro" id="IPR050090">
    <property type="entry name" value="Tyrosine_recombinase_XerCD"/>
</dbReference>
<evidence type="ECO:0000256" key="4">
    <source>
        <dbReference type="PROSITE-ProRule" id="PRU01248"/>
    </source>
</evidence>
<sequence>MARGQLPIFERRTDDGRLMGYQVKIRKQGFPHISHQFDRLADAERFALDTLQAMTARTWTDRREAERMTLAAALDRYKGEVTVGKKSAYGEGCLIERLKRLRLAEYSLATIQGSDIAAYRDSRSAEGASANTIRIELALLSHLYTVAASDWGMPLVNPVKLARKPKLPRGRDRRLDPKPDEEGRSEEDRLLVACKASKSRHLEPIVRLAIETGMRRGEILSLQWKHVDLHHGTAHLPETKNGDSRTVPLSPEAIRVLAGLPRSIDGKVFPIGESGFVHTFQRACEKADIAGLTFHDLRHEATSRFFERGLDLMEVASITGHKSLSMLKRYTHLRARDLAKKLGVGLQGA</sequence>
<organism evidence="8 9">
    <name type="scientific">Paramagnetospirillum marisnigri</name>
    <dbReference type="NCBI Taxonomy" id="1285242"/>
    <lineage>
        <taxon>Bacteria</taxon>
        <taxon>Pseudomonadati</taxon>
        <taxon>Pseudomonadota</taxon>
        <taxon>Alphaproteobacteria</taxon>
        <taxon>Rhodospirillales</taxon>
        <taxon>Magnetospirillaceae</taxon>
        <taxon>Paramagnetospirillum</taxon>
    </lineage>
</organism>
<reference evidence="8 9" key="1">
    <citation type="submission" date="2016-04" db="EMBL/GenBank/DDBJ databases">
        <title>Draft genome sequence of freshwater magnetotactic bacteria Magnetospirillum marisnigri SP-1 and Magnetospirillum moscoviense BB-1.</title>
        <authorList>
            <person name="Koziaeva V."/>
            <person name="Dziuba M.V."/>
            <person name="Ivanov T.M."/>
            <person name="Kuznetsov B."/>
            <person name="Grouzdev D.S."/>
        </authorList>
    </citation>
    <scope>NUCLEOTIDE SEQUENCE [LARGE SCALE GENOMIC DNA]</scope>
    <source>
        <strain evidence="8 9">SP-1</strain>
    </source>
</reference>
<evidence type="ECO:0000256" key="2">
    <source>
        <dbReference type="ARBA" id="ARBA00023125"/>
    </source>
</evidence>
<feature type="compositionally biased region" description="Basic and acidic residues" evidence="5">
    <location>
        <begin position="169"/>
        <end position="187"/>
    </location>
</feature>
<dbReference type="EMBL" id="LWQT01000131">
    <property type="protein sequence ID" value="OAN43050.1"/>
    <property type="molecule type" value="Genomic_DNA"/>
</dbReference>
<dbReference type="STRING" id="1285242.A6A04_10175"/>
<dbReference type="Gene3D" id="1.10.443.10">
    <property type="entry name" value="Intergrase catalytic core"/>
    <property type="match status" value="1"/>
</dbReference>
<keyword evidence="3" id="KW-0233">DNA recombination</keyword>
<evidence type="ECO:0000313" key="9">
    <source>
        <dbReference type="Proteomes" id="UP000078428"/>
    </source>
</evidence>
<comment type="caution">
    <text evidence="8">The sequence shown here is derived from an EMBL/GenBank/DDBJ whole genome shotgun (WGS) entry which is preliminary data.</text>
</comment>
<dbReference type="PROSITE" id="PS51900">
    <property type="entry name" value="CB"/>
    <property type="match status" value="1"/>
</dbReference>
<dbReference type="Proteomes" id="UP000078428">
    <property type="component" value="Unassembled WGS sequence"/>
</dbReference>
<keyword evidence="1" id="KW-0229">DNA integration</keyword>
<dbReference type="GO" id="GO:0006310">
    <property type="term" value="P:DNA recombination"/>
    <property type="evidence" value="ECO:0007669"/>
    <property type="project" value="UniProtKB-KW"/>
</dbReference>
<dbReference type="RefSeq" id="WP_068496046.1">
    <property type="nucleotide sequence ID" value="NZ_LWQT01000131.1"/>
</dbReference>
<feature type="domain" description="Tyr recombinase" evidence="6">
    <location>
        <begin position="174"/>
        <end position="343"/>
    </location>
</feature>
<accession>A0A178M461</accession>
<dbReference type="SUPFAM" id="SSF56349">
    <property type="entry name" value="DNA breaking-rejoining enzymes"/>
    <property type="match status" value="1"/>
</dbReference>
<evidence type="ECO:0000259" key="6">
    <source>
        <dbReference type="PROSITE" id="PS51898"/>
    </source>
</evidence>
<dbReference type="PANTHER" id="PTHR30349:SF94">
    <property type="entry name" value="INTEGRASE_RECOMBINASE HI_1414-RELATED"/>
    <property type="match status" value="1"/>
</dbReference>
<dbReference type="InterPro" id="IPR044068">
    <property type="entry name" value="CB"/>
</dbReference>
<dbReference type="InterPro" id="IPR011010">
    <property type="entry name" value="DNA_brk_join_enz"/>
</dbReference>
<dbReference type="InterPro" id="IPR013762">
    <property type="entry name" value="Integrase-like_cat_sf"/>
</dbReference>
<dbReference type="AlphaFoldDB" id="A0A178M461"/>
<dbReference type="Gene3D" id="1.10.150.130">
    <property type="match status" value="1"/>
</dbReference>